<accession>A0A0D3R0X5</accession>
<proteinExistence type="predicted"/>
<keyword evidence="2" id="KW-1185">Reference proteome</keyword>
<evidence type="ECO:0000313" key="1">
    <source>
        <dbReference type="EMBL" id="AJR28299.1"/>
    </source>
</evidence>
<dbReference type="RefSeq" id="YP_009362178.1">
    <property type="nucleotide sequence ID" value="NC_034537.1"/>
</dbReference>
<sequence>MALSAAQTVIFKGSASLTINGSNVDQLDLIHIINKFTNQLDLVVFHQPMVKAILWVILREGEAKQTFDSLQIKGKTCHSLSLVRPVPMIPENDEDPPAAQESTLLVQKHYEGTHHDLTYMIAIDLDIRLQKRRSSVTLPDIWRCLPPTTVNVLDIPIYEVANEGQFNDLVRERPLLYFTDVNSEVYIKMSWDPENMIEPIYLLKSIKSVFKKIRGYRYQMEIIQMLFRIGLLNLKFSNEDRLQSSSMVSYVDVLLAIEPYLSYTGYPNHFSFSKGYTGKLNDINYNIIIKFDCTLCNNGCGRSGAYMIRQLEKDPNVTFSLDEIDGVD</sequence>
<dbReference type="GeneID" id="37627505"/>
<organism evidence="1 2">
    <name type="scientific">La Joya virus</name>
    <dbReference type="NCBI Taxonomy" id="1272946"/>
    <lineage>
        <taxon>Viruses</taxon>
        <taxon>Riboviria</taxon>
        <taxon>Orthornavirae</taxon>
        <taxon>Negarnaviricota</taxon>
        <taxon>Haploviricotina</taxon>
        <taxon>Monjiviricetes</taxon>
        <taxon>Mononegavirales</taxon>
        <taxon>Rhabdoviridae</taxon>
        <taxon>Alpharhabdovirinae</taxon>
        <taxon>Hapavirus</taxon>
        <taxon>Hapavirus lajoya</taxon>
    </lineage>
</organism>
<dbReference type="KEGG" id="vg:37627505"/>
<reference evidence="1 2" key="1">
    <citation type="journal article" date="2015" name="PLoS Pathog.">
        <title>Evolution of genome size and complexity in the rhabdoviridae.</title>
        <authorList>
            <person name="Walker P.J."/>
            <person name="Firth C."/>
            <person name="Widen S.G."/>
            <person name="Blasdell K.R."/>
            <person name="Guzman H."/>
            <person name="Wood T.G."/>
            <person name="Paradkar P.N."/>
            <person name="Holmes E.C."/>
            <person name="Tesh R.B."/>
            <person name="Vasilakis N."/>
        </authorList>
    </citation>
    <scope>NUCLEOTIDE SEQUENCE [LARGE SCALE GENOMIC DNA]</scope>
    <source>
        <strain evidence="1">J-134</strain>
    </source>
</reference>
<name>A0A0D3R0X5_9RHAB</name>
<evidence type="ECO:0000313" key="2">
    <source>
        <dbReference type="Proteomes" id="UP000157362"/>
    </source>
</evidence>
<dbReference type="EMBL" id="KM204986">
    <property type="protein sequence ID" value="AJR28299.1"/>
    <property type="molecule type" value="Viral_cRNA"/>
</dbReference>
<dbReference type="Proteomes" id="UP000157362">
    <property type="component" value="Segment"/>
</dbReference>
<protein>
    <submittedName>
        <fullName evidence="1">Uncharacterized protein</fullName>
    </submittedName>
</protein>